<dbReference type="RefSeq" id="WP_330132685.1">
    <property type="nucleotide sequence ID" value="NZ_JAUTXY010000003.1"/>
</dbReference>
<comment type="caution">
    <text evidence="2">The sequence shown here is derived from an EMBL/GenBank/DDBJ whole genome shotgun (WGS) entry which is preliminary data.</text>
</comment>
<gene>
    <name evidence="2" type="ORF">Q7514_07745</name>
</gene>
<keyword evidence="1" id="KW-1133">Transmembrane helix</keyword>
<dbReference type="InterPro" id="IPR045684">
    <property type="entry name" value="DUF6191"/>
</dbReference>
<feature type="transmembrane region" description="Helical" evidence="1">
    <location>
        <begin position="16"/>
        <end position="33"/>
    </location>
</feature>
<protein>
    <submittedName>
        <fullName evidence="2">DUF6191 domain-containing protein</fullName>
    </submittedName>
</protein>
<organism evidence="2 3">
    <name type="scientific">Rhodococcus artemisiae</name>
    <dbReference type="NCBI Taxonomy" id="714159"/>
    <lineage>
        <taxon>Bacteria</taxon>
        <taxon>Bacillati</taxon>
        <taxon>Actinomycetota</taxon>
        <taxon>Actinomycetes</taxon>
        <taxon>Mycobacteriales</taxon>
        <taxon>Nocardiaceae</taxon>
        <taxon>Rhodococcus</taxon>
    </lineage>
</organism>
<reference evidence="2 3" key="1">
    <citation type="submission" date="2023-07" db="EMBL/GenBank/DDBJ databases">
        <authorList>
            <person name="Girao M."/>
            <person name="Carvalho M.F."/>
        </authorList>
    </citation>
    <scope>NUCLEOTIDE SEQUENCE [LARGE SCALE GENOMIC DNA]</scope>
    <source>
        <strain evidence="2 3">YIM65754</strain>
    </source>
</reference>
<accession>A0ABU7L7A2</accession>
<sequence length="112" mass="12526">MGTRIVDSGPPPKERLVYTAVGIVAVLLLVFAIDRLGLFAERRGWVYWRKRNRPSGASAGVFGEMQSLMSPSYRHVVEEQQRQQISRIDHSTAAPPLDVDLEKGTAILRHNS</sequence>
<dbReference type="EMBL" id="JAUTXY010000003">
    <property type="protein sequence ID" value="MEE2057420.1"/>
    <property type="molecule type" value="Genomic_DNA"/>
</dbReference>
<dbReference type="Pfam" id="PF19690">
    <property type="entry name" value="DUF6191"/>
    <property type="match status" value="1"/>
</dbReference>
<name>A0ABU7L7A2_9NOCA</name>
<keyword evidence="1" id="KW-0472">Membrane</keyword>
<evidence type="ECO:0000313" key="2">
    <source>
        <dbReference type="EMBL" id="MEE2057420.1"/>
    </source>
</evidence>
<keyword evidence="3" id="KW-1185">Reference proteome</keyword>
<keyword evidence="1" id="KW-0812">Transmembrane</keyword>
<evidence type="ECO:0000256" key="1">
    <source>
        <dbReference type="SAM" id="Phobius"/>
    </source>
</evidence>
<evidence type="ECO:0000313" key="3">
    <source>
        <dbReference type="Proteomes" id="UP001336020"/>
    </source>
</evidence>
<dbReference type="Proteomes" id="UP001336020">
    <property type="component" value="Unassembled WGS sequence"/>
</dbReference>
<proteinExistence type="predicted"/>